<keyword evidence="10" id="KW-0050">Antiport</keyword>
<feature type="transmembrane region" description="Helical" evidence="10">
    <location>
        <begin position="90"/>
        <end position="111"/>
    </location>
</feature>
<feature type="domain" description="Sodium/calcium exchanger membrane region" evidence="11">
    <location>
        <begin position="59"/>
        <end position="222"/>
    </location>
</feature>
<gene>
    <name evidence="12" type="ORF">CANTADRAFT_46941</name>
</gene>
<dbReference type="InterPro" id="IPR044880">
    <property type="entry name" value="NCX_ion-bd_dom_sf"/>
</dbReference>
<name>A0A1E4SN82_9ASCO</name>
<dbReference type="GO" id="GO:0015386">
    <property type="term" value="F:potassium:proton antiporter activity"/>
    <property type="evidence" value="ECO:0007669"/>
    <property type="project" value="EnsemblFungi"/>
</dbReference>
<dbReference type="RefSeq" id="XP_020066102.1">
    <property type="nucleotide sequence ID" value="XM_020209402.1"/>
</dbReference>
<keyword evidence="9 10" id="KW-0472">Membrane</keyword>
<dbReference type="InterPro" id="IPR004837">
    <property type="entry name" value="NaCa_Exmemb"/>
</dbReference>
<evidence type="ECO:0000256" key="7">
    <source>
        <dbReference type="ARBA" id="ARBA00022989"/>
    </source>
</evidence>
<dbReference type="InterPro" id="IPR004798">
    <property type="entry name" value="CAX-like"/>
</dbReference>
<dbReference type="GO" id="GO:0015369">
    <property type="term" value="F:calcium:proton antiporter activity"/>
    <property type="evidence" value="ECO:0007669"/>
    <property type="project" value="UniProtKB-UniRule"/>
</dbReference>
<evidence type="ECO:0000256" key="8">
    <source>
        <dbReference type="ARBA" id="ARBA00023065"/>
    </source>
</evidence>
<evidence type="ECO:0000256" key="5">
    <source>
        <dbReference type="ARBA" id="ARBA00022692"/>
    </source>
</evidence>
<evidence type="ECO:0000313" key="13">
    <source>
        <dbReference type="Proteomes" id="UP000094285"/>
    </source>
</evidence>
<sequence length="412" mass="43986">MPNFENEPLLGGQPGPLKRVQNGIVHTVVKTFQLSPVNYLLIFVPLGIIAGELGWSSNAIFWLNFLAIVPLASLLAFATEELAEHVGETVGGLLNATFGNAVELIVSIIALKDNQVRIVQASMLGSILSNLLLVLGCCFVAGGVTRVQQTFNQTVAQTMSSLMALATAGLMIPAAFHASLPEPKKEIGFPEPGSSDDLILSFSRGVSIILLVIYILYLVFQLKTHKSLFEEQAQEADDGIITTALPTDDSGKEVDHLSVNASLGVLVGATILVSFCADYLVGSIDNIVESTGLSKTFIGLIVIPIVGNAAEHVTAIVVAMKDKMDLAIGVAVGSSLQIAIFVTPFMVLVGWAIDVPMSLYFSTFETAILFVSMFISNLVILDGESNWLEGAMLLSTYLIVALAFFYYPDVAN</sequence>
<feature type="transmembrane region" description="Helical" evidence="10">
    <location>
        <begin position="359"/>
        <end position="380"/>
    </location>
</feature>
<keyword evidence="6 10" id="KW-0106">Calcium</keyword>
<dbReference type="EMBL" id="KV453910">
    <property type="protein sequence ID" value="ODV80980.1"/>
    <property type="molecule type" value="Genomic_DNA"/>
</dbReference>
<dbReference type="OrthoDB" id="1699231at2759"/>
<dbReference type="GeneID" id="30983538"/>
<feature type="transmembrane region" description="Helical" evidence="10">
    <location>
        <begin position="326"/>
        <end position="353"/>
    </location>
</feature>
<feature type="transmembrane region" description="Helical" evidence="10">
    <location>
        <begin position="261"/>
        <end position="284"/>
    </location>
</feature>
<keyword evidence="5 10" id="KW-0812">Transmembrane</keyword>
<evidence type="ECO:0000256" key="10">
    <source>
        <dbReference type="RuleBase" id="RU365028"/>
    </source>
</evidence>
<dbReference type="NCBIfam" id="TIGR00378">
    <property type="entry name" value="cax"/>
    <property type="match status" value="1"/>
</dbReference>
<reference evidence="13" key="1">
    <citation type="submission" date="2016-05" db="EMBL/GenBank/DDBJ databases">
        <title>Comparative genomics of biotechnologically important yeasts.</title>
        <authorList>
            <consortium name="DOE Joint Genome Institute"/>
            <person name="Riley R."/>
            <person name="Haridas S."/>
            <person name="Wolfe K.H."/>
            <person name="Lopes M.R."/>
            <person name="Hittinger C.T."/>
            <person name="Goker M."/>
            <person name="Salamov A."/>
            <person name="Wisecaver J."/>
            <person name="Long T.M."/>
            <person name="Aerts A.L."/>
            <person name="Barry K."/>
            <person name="Choi C."/>
            <person name="Clum A."/>
            <person name="Coughlan A.Y."/>
            <person name="Deshpande S."/>
            <person name="Douglass A.P."/>
            <person name="Hanson S.J."/>
            <person name="Klenk H.-P."/>
            <person name="Labutti K."/>
            <person name="Lapidus A."/>
            <person name="Lindquist E."/>
            <person name="Lipzen A."/>
            <person name="Meier-Kolthoff J.P."/>
            <person name="Ohm R.A."/>
            <person name="Otillar R.P."/>
            <person name="Pangilinan J."/>
            <person name="Peng Y."/>
            <person name="Rokas A."/>
            <person name="Rosa C.A."/>
            <person name="Scheuner C."/>
            <person name="Sibirny A.A."/>
            <person name="Slot J.C."/>
            <person name="Stielow J.B."/>
            <person name="Sun H."/>
            <person name="Kurtzman C.P."/>
            <person name="Blackwell M."/>
            <person name="Grigoriev I.V."/>
            <person name="Jeffries T.W."/>
        </authorList>
    </citation>
    <scope>NUCLEOTIDE SEQUENCE [LARGE SCALE GENOMIC DNA]</scope>
    <source>
        <strain evidence="13">NRRL Y-17324</strain>
    </source>
</reference>
<dbReference type="Proteomes" id="UP000094285">
    <property type="component" value="Unassembled WGS sequence"/>
</dbReference>
<protein>
    <recommendedName>
        <fullName evidence="10">Vacuolar calcium ion transporter</fullName>
    </recommendedName>
</protein>
<evidence type="ECO:0000256" key="3">
    <source>
        <dbReference type="ARBA" id="ARBA00022448"/>
    </source>
</evidence>
<feature type="transmembrane region" description="Helical" evidence="10">
    <location>
        <begin position="296"/>
        <end position="319"/>
    </location>
</feature>
<comment type="similarity">
    <text evidence="2 10">Belongs to the Ca(2+):cation antiporter (CaCA) (TC 2.A.19) family.</text>
</comment>
<keyword evidence="13" id="KW-1185">Reference proteome</keyword>
<feature type="transmembrane region" description="Helical" evidence="10">
    <location>
        <begin position="198"/>
        <end position="220"/>
    </location>
</feature>
<dbReference type="FunFam" id="1.20.1420.30:FF:000011">
    <property type="entry name" value="Vacuolar calcium ion transporter"/>
    <property type="match status" value="1"/>
</dbReference>
<keyword evidence="10" id="KW-0926">Vacuole</keyword>
<dbReference type="InterPro" id="IPR004713">
    <property type="entry name" value="CaH_exchang"/>
</dbReference>
<dbReference type="GO" id="GO:0012505">
    <property type="term" value="C:endomembrane system"/>
    <property type="evidence" value="ECO:0007669"/>
    <property type="project" value="UniProtKB-SubCell"/>
</dbReference>
<comment type="function">
    <text evidence="10">Has a role in promoting intracellular calcium ion sequestration via the exchange of calcium ions for hydrogen ions across the vacuolar membrane. Involved also in manganese ion homeostasis via its uptake into the vacuole.</text>
</comment>
<dbReference type="Pfam" id="PF01699">
    <property type="entry name" value="Na_Ca_ex"/>
    <property type="match status" value="2"/>
</dbReference>
<feature type="domain" description="Sodium/calcium exchanger membrane region" evidence="11">
    <location>
        <begin position="262"/>
        <end position="405"/>
    </location>
</feature>
<feature type="transmembrane region" description="Helical" evidence="10">
    <location>
        <begin position="123"/>
        <end position="147"/>
    </location>
</feature>
<dbReference type="GO" id="GO:0000329">
    <property type="term" value="C:fungal-type vacuole membrane"/>
    <property type="evidence" value="ECO:0007669"/>
    <property type="project" value="EnsemblFungi"/>
</dbReference>
<accession>A0A1E4SN82</accession>
<dbReference type="NCBIfam" id="TIGR00846">
    <property type="entry name" value="caca2"/>
    <property type="match status" value="1"/>
</dbReference>
<proteinExistence type="inferred from homology"/>
<feature type="transmembrane region" description="Helical" evidence="10">
    <location>
        <begin position="387"/>
        <end position="407"/>
    </location>
</feature>
<feature type="transmembrane region" description="Helical" evidence="10">
    <location>
        <begin position="37"/>
        <end position="55"/>
    </location>
</feature>
<dbReference type="AlphaFoldDB" id="A0A1E4SN82"/>
<organism evidence="12 13">
    <name type="scientific">Suhomyces tanzawaensis NRRL Y-17324</name>
    <dbReference type="NCBI Taxonomy" id="984487"/>
    <lineage>
        <taxon>Eukaryota</taxon>
        <taxon>Fungi</taxon>
        <taxon>Dikarya</taxon>
        <taxon>Ascomycota</taxon>
        <taxon>Saccharomycotina</taxon>
        <taxon>Pichiomycetes</taxon>
        <taxon>Debaryomycetaceae</taxon>
        <taxon>Suhomyces</taxon>
    </lineage>
</organism>
<dbReference type="PANTHER" id="PTHR31503">
    <property type="entry name" value="VACUOLAR CALCIUM ION TRANSPORTER"/>
    <property type="match status" value="1"/>
</dbReference>
<feature type="transmembrane region" description="Helical" evidence="10">
    <location>
        <begin position="61"/>
        <end position="78"/>
    </location>
</feature>
<dbReference type="STRING" id="984487.A0A1E4SN82"/>
<evidence type="ECO:0000256" key="6">
    <source>
        <dbReference type="ARBA" id="ARBA00022837"/>
    </source>
</evidence>
<comment type="subcellular location">
    <subcellularLocation>
        <location evidence="1">Endomembrane system</location>
        <topology evidence="1">Multi-pass membrane protein</topology>
    </subcellularLocation>
    <subcellularLocation>
        <location evidence="10">Vacuole membrane</location>
    </subcellularLocation>
</comment>
<keyword evidence="4 10" id="KW-0109">Calcium transport</keyword>
<evidence type="ECO:0000259" key="11">
    <source>
        <dbReference type="Pfam" id="PF01699"/>
    </source>
</evidence>
<keyword evidence="7 10" id="KW-1133">Transmembrane helix</keyword>
<evidence type="ECO:0000313" key="12">
    <source>
        <dbReference type="EMBL" id="ODV80980.1"/>
    </source>
</evidence>
<evidence type="ECO:0000256" key="9">
    <source>
        <dbReference type="ARBA" id="ARBA00023136"/>
    </source>
</evidence>
<evidence type="ECO:0000256" key="2">
    <source>
        <dbReference type="ARBA" id="ARBA00008170"/>
    </source>
</evidence>
<dbReference type="Gene3D" id="1.20.1420.30">
    <property type="entry name" value="NCX, central ion-binding region"/>
    <property type="match status" value="2"/>
</dbReference>
<dbReference type="FunFam" id="1.20.1420.30:FF:000021">
    <property type="entry name" value="Vacuolar calcium ion transporter"/>
    <property type="match status" value="1"/>
</dbReference>
<evidence type="ECO:0000256" key="1">
    <source>
        <dbReference type="ARBA" id="ARBA00004127"/>
    </source>
</evidence>
<keyword evidence="3 10" id="KW-0813">Transport</keyword>
<dbReference type="PANTHER" id="PTHR31503:SF22">
    <property type="entry name" value="VACUOLAR CALCIUM ION TRANSPORTER"/>
    <property type="match status" value="1"/>
</dbReference>
<evidence type="ECO:0000256" key="4">
    <source>
        <dbReference type="ARBA" id="ARBA00022568"/>
    </source>
</evidence>
<comment type="caution">
    <text evidence="10">Lacks conserved residue(s) required for the propagation of feature annotation.</text>
</comment>
<keyword evidence="8 10" id="KW-0406">Ion transport</keyword>
<dbReference type="GO" id="GO:0006874">
    <property type="term" value="P:intracellular calcium ion homeostasis"/>
    <property type="evidence" value="ECO:0007669"/>
    <property type="project" value="EnsemblFungi"/>
</dbReference>